<feature type="transmembrane region" description="Helical" evidence="5">
    <location>
        <begin position="47"/>
        <end position="67"/>
    </location>
</feature>
<dbReference type="OrthoDB" id="9809720at2"/>
<dbReference type="GO" id="GO:0009055">
    <property type="term" value="F:electron transfer activity"/>
    <property type="evidence" value="ECO:0007669"/>
    <property type="project" value="InterPro"/>
</dbReference>
<dbReference type="GO" id="GO:0020037">
    <property type="term" value="F:heme binding"/>
    <property type="evidence" value="ECO:0007669"/>
    <property type="project" value="InterPro"/>
</dbReference>
<evidence type="ECO:0000256" key="1">
    <source>
        <dbReference type="ARBA" id="ARBA00022617"/>
    </source>
</evidence>
<evidence type="ECO:0000256" key="3">
    <source>
        <dbReference type="ARBA" id="ARBA00023004"/>
    </source>
</evidence>
<keyword evidence="5" id="KW-0472">Membrane</keyword>
<protein>
    <recommendedName>
        <fullName evidence="6">Cytochrome c domain-containing protein</fullName>
    </recommendedName>
</protein>
<keyword evidence="8" id="KW-1185">Reference proteome</keyword>
<comment type="caution">
    <text evidence="7">The sequence shown here is derived from an EMBL/GenBank/DDBJ whole genome shotgun (WGS) entry which is preliminary data.</text>
</comment>
<dbReference type="STRING" id="1548208.AXK12_08325"/>
<gene>
    <name evidence="7" type="ORF">AXK12_08325</name>
</gene>
<keyword evidence="2 4" id="KW-0479">Metal-binding</keyword>
<organism evidence="7 8">
    <name type="scientific">Cephaloticoccus capnophilus</name>
    <dbReference type="NCBI Taxonomy" id="1548208"/>
    <lineage>
        <taxon>Bacteria</taxon>
        <taxon>Pseudomonadati</taxon>
        <taxon>Verrucomicrobiota</taxon>
        <taxon>Opitutia</taxon>
        <taxon>Opitutales</taxon>
        <taxon>Opitutaceae</taxon>
        <taxon>Cephaloticoccus</taxon>
    </lineage>
</organism>
<evidence type="ECO:0000259" key="6">
    <source>
        <dbReference type="PROSITE" id="PS51007"/>
    </source>
</evidence>
<keyword evidence="5" id="KW-0812">Transmembrane</keyword>
<feature type="domain" description="Cytochrome c" evidence="6">
    <location>
        <begin position="95"/>
        <end position="192"/>
    </location>
</feature>
<dbReference type="EMBL" id="LSZP01000062">
    <property type="protein sequence ID" value="KXU34024.1"/>
    <property type="molecule type" value="Genomic_DNA"/>
</dbReference>
<evidence type="ECO:0000313" key="7">
    <source>
        <dbReference type="EMBL" id="KXU34024.1"/>
    </source>
</evidence>
<keyword evidence="5" id="KW-1133">Transmembrane helix</keyword>
<reference evidence="7 8" key="1">
    <citation type="submission" date="2016-02" db="EMBL/GenBank/DDBJ databases">
        <authorList>
            <person name="Wen L."/>
            <person name="He K."/>
            <person name="Yang H."/>
        </authorList>
    </citation>
    <scope>NUCLEOTIDE SEQUENCE [LARGE SCALE GENOMIC DNA]</scope>
    <source>
        <strain evidence="7 8">CV41</strain>
    </source>
</reference>
<dbReference type="GO" id="GO:0046872">
    <property type="term" value="F:metal ion binding"/>
    <property type="evidence" value="ECO:0007669"/>
    <property type="project" value="UniProtKB-KW"/>
</dbReference>
<evidence type="ECO:0000256" key="4">
    <source>
        <dbReference type="PROSITE-ProRule" id="PRU00433"/>
    </source>
</evidence>
<evidence type="ECO:0000313" key="8">
    <source>
        <dbReference type="Proteomes" id="UP000071392"/>
    </source>
</evidence>
<dbReference type="InterPro" id="IPR036909">
    <property type="entry name" value="Cyt_c-like_dom_sf"/>
</dbReference>
<accession>A0A139SHR4</accession>
<dbReference type="PANTHER" id="PTHR35008:SF8">
    <property type="entry name" value="ALCOHOL DEHYDROGENASE CYTOCHROME C SUBUNIT"/>
    <property type="match status" value="1"/>
</dbReference>
<keyword evidence="1 4" id="KW-0349">Heme</keyword>
<dbReference type="InterPro" id="IPR009056">
    <property type="entry name" value="Cyt_c-like_dom"/>
</dbReference>
<proteinExistence type="predicted"/>
<dbReference type="SUPFAM" id="SSF46626">
    <property type="entry name" value="Cytochrome c"/>
    <property type="match status" value="1"/>
</dbReference>
<evidence type="ECO:0000256" key="2">
    <source>
        <dbReference type="ARBA" id="ARBA00022723"/>
    </source>
</evidence>
<keyword evidence="3 4" id="KW-0408">Iron</keyword>
<dbReference type="InterPro" id="IPR051459">
    <property type="entry name" value="Cytochrome_c-type_DH"/>
</dbReference>
<sequence>MSANNSPQNDRAADPRLEQLAASDESLLHVHDRASAGAPDVGARYQLLPLALLFIFSGLIFYGGTYLNRYSGHFSAEVFDERKLPGGEVQVVQIDPITLGKRQYALACVTCHMPNGQGLPTVYPSLVDSEWVTGSEERLIRIVMHGLKGPVTVKGETFNAAAMPAFGQVPGSGYNWSDERIAAVLTYIRQEWGNDATPIETATVAAVRAEIPARAEWSEAELLAIP</sequence>
<dbReference type="Proteomes" id="UP000071392">
    <property type="component" value="Unassembled WGS sequence"/>
</dbReference>
<dbReference type="PROSITE" id="PS51007">
    <property type="entry name" value="CYTC"/>
    <property type="match status" value="1"/>
</dbReference>
<evidence type="ECO:0000256" key="5">
    <source>
        <dbReference type="SAM" id="Phobius"/>
    </source>
</evidence>
<dbReference type="PANTHER" id="PTHR35008">
    <property type="entry name" value="BLL4482 PROTEIN-RELATED"/>
    <property type="match status" value="1"/>
</dbReference>
<dbReference type="Pfam" id="PF00034">
    <property type="entry name" value="Cytochrom_C"/>
    <property type="match status" value="1"/>
</dbReference>
<dbReference type="AlphaFoldDB" id="A0A139SHR4"/>
<name>A0A139SHR4_9BACT</name>
<dbReference type="Gene3D" id="1.10.760.10">
    <property type="entry name" value="Cytochrome c-like domain"/>
    <property type="match status" value="1"/>
</dbReference>
<dbReference type="RefSeq" id="WP_068713320.1">
    <property type="nucleotide sequence ID" value="NZ_LSZP01000062.1"/>
</dbReference>